<keyword evidence="2" id="KW-1185">Reference proteome</keyword>
<gene>
    <name evidence="1" type="ORF">KDA_47940</name>
</gene>
<reference evidence="2" key="1">
    <citation type="submission" date="2018-12" db="EMBL/GenBank/DDBJ databases">
        <title>Tengunoibacter tsumagoiensis gen. nov., sp. nov., Dictyobacter kobayashii sp. nov., D. alpinus sp. nov., and D. joshuensis sp. nov. and description of Dictyobacteraceae fam. nov. within the order Ktedonobacterales isolated from Tengu-no-mugimeshi.</title>
        <authorList>
            <person name="Wang C.M."/>
            <person name="Zheng Y."/>
            <person name="Sakai Y."/>
            <person name="Toyoda A."/>
            <person name="Minakuchi Y."/>
            <person name="Abe K."/>
            <person name="Yokota A."/>
            <person name="Yabe S."/>
        </authorList>
    </citation>
    <scope>NUCLEOTIDE SEQUENCE [LARGE SCALE GENOMIC DNA]</scope>
    <source>
        <strain evidence="2">Uno16</strain>
    </source>
</reference>
<protein>
    <submittedName>
        <fullName evidence="1">Uncharacterized protein</fullName>
    </submittedName>
</protein>
<dbReference type="OrthoDB" id="3030at2"/>
<proteinExistence type="predicted"/>
<name>A0A402BDC4_9CHLR</name>
<comment type="caution">
    <text evidence="1">The sequence shown here is derived from an EMBL/GenBank/DDBJ whole genome shotgun (WGS) entry which is preliminary data.</text>
</comment>
<sequence length="115" mass="13296">MKCSEFARPPLLWRVQQASTWKERTKALARSYEVLARIQNALQVSRTLPTTVSLFYDRPFPVIHGEVFTRALIEQITDPAVRHIAAQGLIGNINQWSDNTDMEGIEREKIRQLYV</sequence>
<dbReference type="EMBL" id="BIFT01000002">
    <property type="protein sequence ID" value="GCE29310.1"/>
    <property type="molecule type" value="Genomic_DNA"/>
</dbReference>
<accession>A0A402BDC4</accession>
<organism evidence="1 2">
    <name type="scientific">Dictyobacter alpinus</name>
    <dbReference type="NCBI Taxonomy" id="2014873"/>
    <lineage>
        <taxon>Bacteria</taxon>
        <taxon>Bacillati</taxon>
        <taxon>Chloroflexota</taxon>
        <taxon>Ktedonobacteria</taxon>
        <taxon>Ktedonobacterales</taxon>
        <taxon>Dictyobacteraceae</taxon>
        <taxon>Dictyobacter</taxon>
    </lineage>
</organism>
<dbReference type="Proteomes" id="UP000287171">
    <property type="component" value="Unassembled WGS sequence"/>
</dbReference>
<dbReference type="AlphaFoldDB" id="A0A402BDC4"/>
<evidence type="ECO:0000313" key="1">
    <source>
        <dbReference type="EMBL" id="GCE29310.1"/>
    </source>
</evidence>
<evidence type="ECO:0000313" key="2">
    <source>
        <dbReference type="Proteomes" id="UP000287171"/>
    </source>
</evidence>
<dbReference type="RefSeq" id="WP_126629601.1">
    <property type="nucleotide sequence ID" value="NZ_BIFT01000002.1"/>
</dbReference>